<comment type="caution">
    <text evidence="1">The sequence shown here is derived from an EMBL/GenBank/DDBJ whole genome shotgun (WGS) entry which is preliminary data.</text>
</comment>
<gene>
    <name evidence="1" type="ORF">Lani381_0909</name>
</gene>
<dbReference type="EMBL" id="JMHU01000008">
    <property type="protein sequence ID" value="KDA45873.1"/>
    <property type="molecule type" value="Genomic_DNA"/>
</dbReference>
<dbReference type="GeneID" id="61226649"/>
<protein>
    <submittedName>
        <fullName evidence="1">CRISPR type II-A/NMEMI-associated protein Csn2</fullName>
    </submittedName>
</protein>
<accession>A0ABR4RP48</accession>
<dbReference type="RefSeq" id="WP_035448152.1">
    <property type="nucleotide sequence ID" value="NZ_CABIZJ010000001.1"/>
</dbReference>
<dbReference type="Pfam" id="PF09711">
    <property type="entry name" value="Cas_Csn2"/>
    <property type="match status" value="1"/>
</dbReference>
<sequence>MKINFPLLDGMIEFDKTLILAIEDTETFSDLARLLYSYNESSPLKLALDDFSPLKESQLMLVSDILGYNVNTPAILKLVYADLERQFGEKEEVKARLELLAVEIANIISSECLENELDLEYDEITLLELIKAMGVKIETTMSSVYEKCYEIVQIFKYLSKKKLLVFLNVGAYLTEKQIRSLLEYIELCNLNVIFLEPSKLYDLPQYILDSDYYLEYLNSSSES</sequence>
<name>A0ABR4RP48_9LACO</name>
<evidence type="ECO:0000313" key="2">
    <source>
        <dbReference type="Proteomes" id="UP000027129"/>
    </source>
</evidence>
<reference evidence="1 2" key="1">
    <citation type="submission" date="2014-04" db="EMBL/GenBank/DDBJ databases">
        <title>Draft Genome Sequence of Lactobacillus animalis 381-IL-28.</title>
        <authorList>
            <person name="Sturino J.M."/>
            <person name="Rajendran M."/>
            <person name="Altermann E."/>
        </authorList>
    </citation>
    <scope>NUCLEOTIDE SEQUENCE [LARGE SCALE GENOMIC DNA]</scope>
    <source>
        <strain evidence="1 2">381-IL-28</strain>
    </source>
</reference>
<dbReference type="CDD" id="cd09758">
    <property type="entry name" value="Csn2"/>
    <property type="match status" value="1"/>
</dbReference>
<dbReference type="Proteomes" id="UP000027129">
    <property type="component" value="Unassembled WGS sequence"/>
</dbReference>
<organism evidence="1 2">
    <name type="scientific">Ligilactobacillus animalis</name>
    <dbReference type="NCBI Taxonomy" id="1605"/>
    <lineage>
        <taxon>Bacteria</taxon>
        <taxon>Bacillati</taxon>
        <taxon>Bacillota</taxon>
        <taxon>Bacilli</taxon>
        <taxon>Lactobacillales</taxon>
        <taxon>Lactobacillaceae</taxon>
        <taxon>Ligilactobacillus</taxon>
    </lineage>
</organism>
<dbReference type="Gene3D" id="3.40.50.11940">
    <property type="match status" value="2"/>
</dbReference>
<keyword evidence="2" id="KW-1185">Reference proteome</keyword>
<dbReference type="InterPro" id="IPR010146">
    <property type="entry name" value="CRISPR-assoc_prot_Csn2-typ"/>
</dbReference>
<proteinExistence type="predicted"/>
<evidence type="ECO:0000313" key="1">
    <source>
        <dbReference type="EMBL" id="KDA45873.1"/>
    </source>
</evidence>
<dbReference type="InterPro" id="IPR038600">
    <property type="entry name" value="Csn2_sf"/>
</dbReference>
<dbReference type="NCBIfam" id="TIGR01866">
    <property type="entry name" value="cas_Csn2"/>
    <property type="match status" value="1"/>
</dbReference>